<feature type="region of interest" description="Disordered" evidence="2">
    <location>
        <begin position="182"/>
        <end position="203"/>
    </location>
</feature>
<dbReference type="EMBL" id="JAAPAO010000073">
    <property type="protein sequence ID" value="KAF4673926.1"/>
    <property type="molecule type" value="Genomic_DNA"/>
</dbReference>
<feature type="compositionally biased region" description="Acidic residues" evidence="2">
    <location>
        <begin position="233"/>
        <end position="251"/>
    </location>
</feature>
<protein>
    <submittedName>
        <fullName evidence="3">Lysophosphatidylcholine acyltransferase 2</fullName>
    </submittedName>
</protein>
<sequence>MQEAENRFRVSNDINVRELGDSLWGFLNYPGDLLVMQVHGITPVSTVLKSIAHASRIRDRPIDVVITGAPADAEGAFGGRSRELWVAAVKPEEGGTRVSQPQKAEPIRVGAKTQSTSLAGFLAHRLKDDGVALMQGSSPVTIAKMADAIALAGAHFDGEDGRPLSHLVCRIRTILVEADAPPVQSDHGVDGNVEDGANSDRGHSGRIGVMQLLIKLKEGAFGGLEGEGHAQVDEDGSDAAEVSLDDIDNSK</sequence>
<keyword evidence="3" id="KW-0012">Acyltransferase</keyword>
<keyword evidence="4" id="KW-1185">Reference proteome</keyword>
<dbReference type="AlphaFoldDB" id="A0A7J6MRA7"/>
<dbReference type="GO" id="GO:0003723">
    <property type="term" value="F:RNA binding"/>
    <property type="evidence" value="ECO:0007669"/>
    <property type="project" value="UniProtKB-KW"/>
</dbReference>
<dbReference type="GO" id="GO:0016746">
    <property type="term" value="F:acyltransferase activity"/>
    <property type="evidence" value="ECO:0007669"/>
    <property type="project" value="UniProtKB-KW"/>
</dbReference>
<dbReference type="Proteomes" id="UP000591131">
    <property type="component" value="Unassembled WGS sequence"/>
</dbReference>
<keyword evidence="3" id="KW-0808">Transferase</keyword>
<evidence type="ECO:0000256" key="2">
    <source>
        <dbReference type="SAM" id="MobiDB-lite"/>
    </source>
</evidence>
<evidence type="ECO:0000313" key="4">
    <source>
        <dbReference type="Proteomes" id="UP000591131"/>
    </source>
</evidence>
<accession>A0A7J6MRA7</accession>
<comment type="caution">
    <text evidence="3">The sequence shown here is derived from an EMBL/GenBank/DDBJ whole genome shotgun (WGS) entry which is preliminary data.</text>
</comment>
<evidence type="ECO:0000313" key="3">
    <source>
        <dbReference type="EMBL" id="KAF4673926.1"/>
    </source>
</evidence>
<feature type="region of interest" description="Disordered" evidence="2">
    <location>
        <begin position="226"/>
        <end position="251"/>
    </location>
</feature>
<organism evidence="3 4">
    <name type="scientific">Perkinsus chesapeaki</name>
    <name type="common">Clam parasite</name>
    <name type="synonym">Perkinsus andrewsi</name>
    <dbReference type="NCBI Taxonomy" id="330153"/>
    <lineage>
        <taxon>Eukaryota</taxon>
        <taxon>Sar</taxon>
        <taxon>Alveolata</taxon>
        <taxon>Perkinsozoa</taxon>
        <taxon>Perkinsea</taxon>
        <taxon>Perkinsida</taxon>
        <taxon>Perkinsidae</taxon>
        <taxon>Perkinsus</taxon>
    </lineage>
</organism>
<name>A0A7J6MRA7_PERCH</name>
<gene>
    <name evidence="3" type="primary">LPCAT2_13</name>
    <name evidence="3" type="ORF">FOL47_009957</name>
</gene>
<keyword evidence="1" id="KW-0694">RNA-binding</keyword>
<proteinExistence type="predicted"/>
<dbReference type="OrthoDB" id="10364961at2759"/>
<evidence type="ECO:0000256" key="1">
    <source>
        <dbReference type="ARBA" id="ARBA00022884"/>
    </source>
</evidence>
<reference evidence="3 4" key="1">
    <citation type="submission" date="2020-04" db="EMBL/GenBank/DDBJ databases">
        <title>Perkinsus chesapeaki whole genome sequence.</title>
        <authorList>
            <person name="Bogema D.R."/>
        </authorList>
    </citation>
    <scope>NUCLEOTIDE SEQUENCE [LARGE SCALE GENOMIC DNA]</scope>
    <source>
        <strain evidence="3">ATCC PRA-425</strain>
    </source>
</reference>
<dbReference type="InterPro" id="IPR036882">
    <property type="entry name" value="Alba-like_dom_sf"/>
</dbReference>
<dbReference type="Gene3D" id="3.30.110.20">
    <property type="entry name" value="Alba-like domain"/>
    <property type="match status" value="1"/>
</dbReference>